<gene>
    <name evidence="2" type="ORF">IMZ28_04935</name>
</gene>
<sequence length="290" mass="32692">MTGKVFAKTIKLFLLDGIPNGRMTCELSNWTGKAYKLPRNMIKDSSRREELSSTGVYFLFGKSDMTSEKDVIYIGEAENIIKRLSQHLNEKDYWNEAVVLISKDDNLNKAHIKYLENRLHQIAVKVNRYEVKNSNTPTQPSISESDQAEMEEFIENIKMLVNVLGFKAFEELIQEQTNDKKVSSNFFIKSARGANAQGQQTSDGFVVLKDSEIASSTVDSYPDGWKNSRQELIDNGTIIEKNGKLIFSKDYLFNSPSAAAAIVMGRSANGLMEWKSNKGKSLKDMESVKS</sequence>
<keyword evidence="3" id="KW-1185">Reference proteome</keyword>
<dbReference type="InterPro" id="IPR025579">
    <property type="entry name" value="DUF4357"/>
</dbReference>
<dbReference type="CDD" id="cd10447">
    <property type="entry name" value="GIY-YIG_unchar_2"/>
    <property type="match status" value="1"/>
</dbReference>
<protein>
    <submittedName>
        <fullName evidence="2">GIY-YIG nuclease family protein</fullName>
    </submittedName>
</protein>
<dbReference type="AlphaFoldDB" id="A0A7M1S649"/>
<reference evidence="2 3" key="1">
    <citation type="submission" date="2020-10" db="EMBL/GenBank/DDBJ databases">
        <title>The genome of sulfurovum sp.</title>
        <authorList>
            <person name="Xie S."/>
            <person name="Shao Z."/>
            <person name="Jiang L."/>
        </authorList>
    </citation>
    <scope>NUCLEOTIDE SEQUENCE [LARGE SCALE GENOMIC DNA]</scope>
    <source>
        <strain evidence="2 3">ST-419</strain>
    </source>
</reference>
<dbReference type="InterPro" id="IPR000305">
    <property type="entry name" value="GIY-YIG_endonuc"/>
</dbReference>
<dbReference type="RefSeq" id="WP_197549632.1">
    <property type="nucleotide sequence ID" value="NZ_CP063164.1"/>
</dbReference>
<evidence type="ECO:0000313" key="2">
    <source>
        <dbReference type="EMBL" id="QOR62816.1"/>
    </source>
</evidence>
<dbReference type="PROSITE" id="PS50164">
    <property type="entry name" value="GIY_YIG"/>
    <property type="match status" value="1"/>
</dbReference>
<name>A0A7M1S649_9BACT</name>
<accession>A0A7M1S649</accession>
<dbReference type="EMBL" id="CP063164">
    <property type="protein sequence ID" value="QOR62816.1"/>
    <property type="molecule type" value="Genomic_DNA"/>
</dbReference>
<feature type="domain" description="GIY-YIG" evidence="1">
    <location>
        <begin position="52"/>
        <end position="131"/>
    </location>
</feature>
<proteinExistence type="predicted"/>
<dbReference type="KEGG" id="sinu:IMZ28_04935"/>
<evidence type="ECO:0000259" key="1">
    <source>
        <dbReference type="PROSITE" id="PS50164"/>
    </source>
</evidence>
<organism evidence="2 3">
    <name type="scientific">Sulfurovum indicum</name>
    <dbReference type="NCBI Taxonomy" id="2779528"/>
    <lineage>
        <taxon>Bacteria</taxon>
        <taxon>Pseudomonadati</taxon>
        <taxon>Campylobacterota</taxon>
        <taxon>Epsilonproteobacteria</taxon>
        <taxon>Campylobacterales</taxon>
        <taxon>Sulfurovaceae</taxon>
        <taxon>Sulfurovum</taxon>
    </lineage>
</organism>
<dbReference type="Proteomes" id="UP000595074">
    <property type="component" value="Chromosome"/>
</dbReference>
<dbReference type="Pfam" id="PF14267">
    <property type="entry name" value="DUF4357"/>
    <property type="match status" value="1"/>
</dbReference>
<evidence type="ECO:0000313" key="3">
    <source>
        <dbReference type="Proteomes" id="UP000595074"/>
    </source>
</evidence>